<keyword evidence="5" id="KW-1185">Reference proteome</keyword>
<dbReference type="CDD" id="cd05374">
    <property type="entry name" value="17beta-HSD-like_SDR_c"/>
    <property type="match status" value="1"/>
</dbReference>
<evidence type="ECO:0000313" key="4">
    <source>
        <dbReference type="EMBL" id="GAA3532765.1"/>
    </source>
</evidence>
<dbReference type="SUPFAM" id="SSF51735">
    <property type="entry name" value="NAD(P)-binding Rossmann-fold domains"/>
    <property type="match status" value="1"/>
</dbReference>
<sequence length="277" mass="29738">MAPQTWFITGVNSGFGRELSEALLRRGDRVAGTVRKADSVADLAREFGDRFWTAHLDVTDGEEITRVVDRAFTELDRIDVVVSNAGYGLFGAAEEVSDDQILHVLNTNLVGSIRVGRAVLPHLRAQGGGRIIQLSSVAGQTAAPGASLYQASKWGIEAFMEALSHEVAGFGIGVTLVEPGGARTDFQSGSLRLGRPLAAYDNTAAAMVRNLQKPEFRPAGDPKRMAAAIIDSVEQHPAPLRLVLGRSAYDGIRAALTERLADIEPQQELAYSADFPE</sequence>
<name>A0ABP6VGY7_9PSEU</name>
<dbReference type="EMBL" id="BAAAZN010000002">
    <property type="protein sequence ID" value="GAA3532765.1"/>
    <property type="molecule type" value="Genomic_DNA"/>
</dbReference>
<dbReference type="InterPro" id="IPR002347">
    <property type="entry name" value="SDR_fam"/>
</dbReference>
<comment type="caution">
    <text evidence="4">The sequence shown here is derived from an EMBL/GenBank/DDBJ whole genome shotgun (WGS) entry which is preliminary data.</text>
</comment>
<protein>
    <submittedName>
        <fullName evidence="4">SDR family oxidoreductase</fullName>
    </submittedName>
</protein>
<dbReference type="RefSeq" id="WP_344856686.1">
    <property type="nucleotide sequence ID" value="NZ_BAAAZN010000002.1"/>
</dbReference>
<comment type="similarity">
    <text evidence="1 3">Belongs to the short-chain dehydrogenases/reductases (SDR) family.</text>
</comment>
<dbReference type="Gene3D" id="3.40.50.720">
    <property type="entry name" value="NAD(P)-binding Rossmann-like Domain"/>
    <property type="match status" value="1"/>
</dbReference>
<reference evidence="5" key="1">
    <citation type="journal article" date="2019" name="Int. J. Syst. Evol. Microbiol.">
        <title>The Global Catalogue of Microorganisms (GCM) 10K type strain sequencing project: providing services to taxonomists for standard genome sequencing and annotation.</title>
        <authorList>
            <consortium name="The Broad Institute Genomics Platform"/>
            <consortium name="The Broad Institute Genome Sequencing Center for Infectious Disease"/>
            <person name="Wu L."/>
            <person name="Ma J."/>
        </authorList>
    </citation>
    <scope>NUCLEOTIDE SEQUENCE [LARGE SCALE GENOMIC DNA]</scope>
    <source>
        <strain evidence="5">JCM 16898</strain>
    </source>
</reference>
<organism evidence="4 5">
    <name type="scientific">Amycolatopsis ultiminotia</name>
    <dbReference type="NCBI Taxonomy" id="543629"/>
    <lineage>
        <taxon>Bacteria</taxon>
        <taxon>Bacillati</taxon>
        <taxon>Actinomycetota</taxon>
        <taxon>Actinomycetes</taxon>
        <taxon>Pseudonocardiales</taxon>
        <taxon>Pseudonocardiaceae</taxon>
        <taxon>Amycolatopsis</taxon>
    </lineage>
</organism>
<accession>A0ABP6VGY7</accession>
<dbReference type="Pfam" id="PF00106">
    <property type="entry name" value="adh_short"/>
    <property type="match status" value="1"/>
</dbReference>
<evidence type="ECO:0000313" key="5">
    <source>
        <dbReference type="Proteomes" id="UP001500689"/>
    </source>
</evidence>
<gene>
    <name evidence="4" type="ORF">GCM10022222_15100</name>
</gene>
<dbReference type="Proteomes" id="UP001500689">
    <property type="component" value="Unassembled WGS sequence"/>
</dbReference>
<dbReference type="InterPro" id="IPR036291">
    <property type="entry name" value="NAD(P)-bd_dom_sf"/>
</dbReference>
<dbReference type="PANTHER" id="PTHR43976:SF16">
    <property type="entry name" value="SHORT-CHAIN DEHYDROGENASE_REDUCTASE FAMILY PROTEIN"/>
    <property type="match status" value="1"/>
</dbReference>
<proteinExistence type="inferred from homology"/>
<evidence type="ECO:0000256" key="2">
    <source>
        <dbReference type="ARBA" id="ARBA00023002"/>
    </source>
</evidence>
<keyword evidence="2" id="KW-0560">Oxidoreductase</keyword>
<dbReference type="InterPro" id="IPR051911">
    <property type="entry name" value="SDR_oxidoreductase"/>
</dbReference>
<evidence type="ECO:0000256" key="1">
    <source>
        <dbReference type="ARBA" id="ARBA00006484"/>
    </source>
</evidence>
<dbReference type="PRINTS" id="PR00081">
    <property type="entry name" value="GDHRDH"/>
</dbReference>
<dbReference type="NCBIfam" id="NF005065">
    <property type="entry name" value="PRK06482.1"/>
    <property type="match status" value="1"/>
</dbReference>
<evidence type="ECO:0000256" key="3">
    <source>
        <dbReference type="RuleBase" id="RU000363"/>
    </source>
</evidence>
<dbReference type="PRINTS" id="PR00080">
    <property type="entry name" value="SDRFAMILY"/>
</dbReference>
<dbReference type="PANTHER" id="PTHR43976">
    <property type="entry name" value="SHORT CHAIN DEHYDROGENASE"/>
    <property type="match status" value="1"/>
</dbReference>